<evidence type="ECO:0000256" key="3">
    <source>
        <dbReference type="ARBA" id="ARBA00012590"/>
    </source>
</evidence>
<keyword evidence="10" id="KW-0624">Polysaccharide degradation</keyword>
<dbReference type="Pfam" id="PF00331">
    <property type="entry name" value="Glyco_hydro_10"/>
    <property type="match status" value="2"/>
</dbReference>
<dbReference type="PROSITE" id="PS51257">
    <property type="entry name" value="PROKAR_LIPOPROTEIN"/>
    <property type="match status" value="1"/>
</dbReference>
<feature type="domain" description="GH10" evidence="11">
    <location>
        <begin position="432"/>
        <end position="724"/>
    </location>
</feature>
<evidence type="ECO:0000256" key="4">
    <source>
        <dbReference type="ARBA" id="ARBA00022651"/>
    </source>
</evidence>
<keyword evidence="5" id="KW-0732">Signal</keyword>
<proteinExistence type="inferred from homology"/>
<dbReference type="Gene3D" id="2.60.120.260">
    <property type="entry name" value="Galactose-binding domain-like"/>
    <property type="match status" value="2"/>
</dbReference>
<keyword evidence="13" id="KW-1185">Reference proteome</keyword>
<comment type="catalytic activity">
    <reaction evidence="1">
        <text>Endohydrolysis of (1-&gt;4)-beta-D-xylosidic linkages in xylans.</text>
        <dbReference type="EC" id="3.2.1.8"/>
    </reaction>
</comment>
<keyword evidence="4" id="KW-0858">Xylan degradation</keyword>
<reference evidence="12 13" key="1">
    <citation type="submission" date="2018-04" db="EMBL/GenBank/DDBJ databases">
        <title>Genomic Encyclopedia of Archaeal and Bacterial Type Strains, Phase II (KMG-II): from individual species to whole genera.</title>
        <authorList>
            <person name="Goeker M."/>
        </authorList>
    </citation>
    <scope>NUCLEOTIDE SEQUENCE [LARGE SCALE GENOMIC DNA]</scope>
    <source>
        <strain evidence="12 13">DSM 28823</strain>
    </source>
</reference>
<keyword evidence="6" id="KW-0677">Repeat</keyword>
<dbReference type="InterPro" id="IPR017853">
    <property type="entry name" value="GH"/>
</dbReference>
<protein>
    <recommendedName>
        <fullName evidence="3">endo-1,4-beta-xylanase</fullName>
        <ecNumber evidence="3">3.2.1.8</ecNumber>
    </recommendedName>
</protein>
<evidence type="ECO:0000313" key="13">
    <source>
        <dbReference type="Proteomes" id="UP000243525"/>
    </source>
</evidence>
<keyword evidence="8" id="KW-0119">Carbohydrate metabolism</keyword>
<dbReference type="Gene3D" id="3.20.20.80">
    <property type="entry name" value="Glycosidases"/>
    <property type="match status" value="2"/>
</dbReference>
<organism evidence="12 13">
    <name type="scientific">Mangrovibacterium marinum</name>
    <dbReference type="NCBI Taxonomy" id="1639118"/>
    <lineage>
        <taxon>Bacteria</taxon>
        <taxon>Pseudomonadati</taxon>
        <taxon>Bacteroidota</taxon>
        <taxon>Bacteroidia</taxon>
        <taxon>Marinilabiliales</taxon>
        <taxon>Prolixibacteraceae</taxon>
        <taxon>Mangrovibacterium</taxon>
    </lineage>
</organism>
<comment type="similarity">
    <text evidence="2">Belongs to the glycosyl hydrolase 10 (cellulase F) family.</text>
</comment>
<evidence type="ECO:0000256" key="6">
    <source>
        <dbReference type="ARBA" id="ARBA00022737"/>
    </source>
</evidence>
<evidence type="ECO:0000256" key="7">
    <source>
        <dbReference type="ARBA" id="ARBA00022801"/>
    </source>
</evidence>
<dbReference type="SMART" id="SM00633">
    <property type="entry name" value="Glyco_10"/>
    <property type="match status" value="1"/>
</dbReference>
<dbReference type="GO" id="GO:0045493">
    <property type="term" value="P:xylan catabolic process"/>
    <property type="evidence" value="ECO:0007669"/>
    <property type="project" value="UniProtKB-KW"/>
</dbReference>
<sequence length="740" mass="81256">MTMNYKNILPFAALAAMMFSSCEDQIMDWTKDPSKGEVTVAELPLELAEKIERYEDLKSYTDFTLGVGVGLDLYMKDETYRTIANANFDEVTVGYAMKHGPMVESDGSIDFEPVDAFIAKTKEAGLSTFGHTLVWHQNQNASYLNGLIAPTVIPASGGANALDLSGIQDGSFSGWATWNSGDGITLAEGDGLSSSSSAIKLIAGASSANEWDLQLGTPDVIVDPAHNYEVSFFIKSDQAGRGRISFNNSLQNQYPWMDWYNTGGNWTKYFDTNTQWQQVNITLAPADFANGITSFKFYIDLGIDAGVTYYIDAENIKVIDLDAEPTIVNLITNGDFESGTLDGWSGWGNGSTRAVSAAGEGYGDTGYAMVLTNPTAASNYQAQQVYTFASPLEQGVEYTCTFMVKATTSAVLQVQIQGENYNGDYYGGIAVGTTWTQIQKTIVPSKADRTKFIFDFGETACTYHIDDLVFAKAEGGGAPSGPTIIEKTAEEKAEIIGDALESWISGMVDHYKADVHAWDVVNEPMKGSGDVRDGSDDYTAGEEPDDYFSWPMYLGKDYAVMAFNLARQYGNADDKLFINDYNLEYSPAKLQGLIDYVTYIEAQGATVDGIGTQMHISVSSDKDLISQMFRKLADSGKLIKISELDVRLGTASPTAEQLEAQADMYRYVIDQYREIIPAAQQYGITIWGISDNEQEHEYWLPDESPNLWDANYNRKHAYKGTADGLAGRDVSEDFTGELQY</sequence>
<evidence type="ECO:0000259" key="11">
    <source>
        <dbReference type="PROSITE" id="PS51760"/>
    </source>
</evidence>
<dbReference type="EC" id="3.2.1.8" evidence="3"/>
<dbReference type="Pfam" id="PF02018">
    <property type="entry name" value="CBM_4_9"/>
    <property type="match status" value="2"/>
</dbReference>
<evidence type="ECO:0000256" key="8">
    <source>
        <dbReference type="ARBA" id="ARBA00023277"/>
    </source>
</evidence>
<dbReference type="PANTHER" id="PTHR31490:SF88">
    <property type="entry name" value="BETA-XYLANASE"/>
    <property type="match status" value="1"/>
</dbReference>
<dbReference type="GO" id="GO:0031176">
    <property type="term" value="F:endo-1,4-beta-xylanase activity"/>
    <property type="evidence" value="ECO:0007669"/>
    <property type="project" value="UniProtKB-EC"/>
</dbReference>
<dbReference type="PANTHER" id="PTHR31490">
    <property type="entry name" value="GLYCOSYL HYDROLASE"/>
    <property type="match status" value="1"/>
</dbReference>
<dbReference type="SUPFAM" id="SSF51445">
    <property type="entry name" value="(Trans)glycosidases"/>
    <property type="match status" value="1"/>
</dbReference>
<dbReference type="InterPro" id="IPR008979">
    <property type="entry name" value="Galactose-bd-like_sf"/>
</dbReference>
<evidence type="ECO:0000313" key="12">
    <source>
        <dbReference type="EMBL" id="PTN10672.1"/>
    </source>
</evidence>
<dbReference type="InterPro" id="IPR044846">
    <property type="entry name" value="GH10"/>
</dbReference>
<accession>A0A2T5C6Z0</accession>
<evidence type="ECO:0000256" key="1">
    <source>
        <dbReference type="ARBA" id="ARBA00000681"/>
    </source>
</evidence>
<comment type="caution">
    <text evidence="12">The sequence shown here is derived from an EMBL/GenBank/DDBJ whole genome shotgun (WGS) entry which is preliminary data.</text>
</comment>
<dbReference type="InterPro" id="IPR001000">
    <property type="entry name" value="GH10_dom"/>
</dbReference>
<dbReference type="EMBL" id="QAAD01000001">
    <property type="protein sequence ID" value="PTN10672.1"/>
    <property type="molecule type" value="Genomic_DNA"/>
</dbReference>
<evidence type="ECO:0000256" key="5">
    <source>
        <dbReference type="ARBA" id="ARBA00022729"/>
    </source>
</evidence>
<dbReference type="PROSITE" id="PS51760">
    <property type="entry name" value="GH10_2"/>
    <property type="match status" value="1"/>
</dbReference>
<evidence type="ECO:0000256" key="9">
    <source>
        <dbReference type="ARBA" id="ARBA00023295"/>
    </source>
</evidence>
<evidence type="ECO:0000256" key="2">
    <source>
        <dbReference type="ARBA" id="ARBA00007495"/>
    </source>
</evidence>
<dbReference type="SUPFAM" id="SSF49785">
    <property type="entry name" value="Galactose-binding domain-like"/>
    <property type="match status" value="2"/>
</dbReference>
<name>A0A2T5C6Z0_9BACT</name>
<gene>
    <name evidence="12" type="ORF">C8N47_101323</name>
</gene>
<dbReference type="InterPro" id="IPR003305">
    <property type="entry name" value="CenC_carb-bd"/>
</dbReference>
<evidence type="ECO:0000256" key="10">
    <source>
        <dbReference type="ARBA" id="ARBA00023326"/>
    </source>
</evidence>
<dbReference type="AlphaFoldDB" id="A0A2T5C6Z0"/>
<keyword evidence="9" id="KW-0326">Glycosidase</keyword>
<keyword evidence="7" id="KW-0378">Hydrolase</keyword>
<dbReference type="Proteomes" id="UP000243525">
    <property type="component" value="Unassembled WGS sequence"/>
</dbReference>